<dbReference type="Pfam" id="PF02873">
    <property type="entry name" value="MurB_C"/>
    <property type="match status" value="1"/>
</dbReference>
<dbReference type="InterPro" id="IPR003170">
    <property type="entry name" value="MurB"/>
</dbReference>
<dbReference type="GO" id="GO:0008360">
    <property type="term" value="P:regulation of cell shape"/>
    <property type="evidence" value="ECO:0007669"/>
    <property type="project" value="UniProtKB-KW"/>
</dbReference>
<evidence type="ECO:0000256" key="3">
    <source>
        <dbReference type="ARBA" id="ARBA00004496"/>
    </source>
</evidence>
<dbReference type="UniPathway" id="UPA00219"/>
<reference evidence="21" key="1">
    <citation type="journal article" date="2020" name="mSystems">
        <title>Genome- and Community-Level Interaction Insights into Carbon Utilization and Element Cycling Functions of Hydrothermarchaeota in Hydrothermal Sediment.</title>
        <authorList>
            <person name="Zhou Z."/>
            <person name="Liu Y."/>
            <person name="Xu W."/>
            <person name="Pan J."/>
            <person name="Luo Z.H."/>
            <person name="Li M."/>
        </authorList>
    </citation>
    <scope>NUCLEOTIDE SEQUENCE [LARGE SCALE GENOMIC DNA]</scope>
    <source>
        <strain evidence="21">SpSt-605</strain>
    </source>
</reference>
<evidence type="ECO:0000256" key="10">
    <source>
        <dbReference type="ARBA" id="ARBA00022827"/>
    </source>
</evidence>
<keyword evidence="9 19" id="KW-0285">Flavoprotein</keyword>
<dbReference type="GO" id="GO:0009252">
    <property type="term" value="P:peptidoglycan biosynthetic process"/>
    <property type="evidence" value="ECO:0007669"/>
    <property type="project" value="UniProtKB-UniRule"/>
</dbReference>
<keyword evidence="15 19" id="KW-0131">Cell cycle</keyword>
<comment type="catalytic activity">
    <reaction evidence="18 19">
        <text>UDP-N-acetyl-alpha-D-muramate + NADP(+) = UDP-N-acetyl-3-O-(1-carboxyvinyl)-alpha-D-glucosamine + NADPH + H(+)</text>
        <dbReference type="Rhea" id="RHEA:12248"/>
        <dbReference type="ChEBI" id="CHEBI:15378"/>
        <dbReference type="ChEBI" id="CHEBI:57783"/>
        <dbReference type="ChEBI" id="CHEBI:58349"/>
        <dbReference type="ChEBI" id="CHEBI:68483"/>
        <dbReference type="ChEBI" id="CHEBI:70757"/>
        <dbReference type="EC" id="1.3.1.98"/>
    </reaction>
</comment>
<dbReference type="GO" id="GO:0071949">
    <property type="term" value="F:FAD binding"/>
    <property type="evidence" value="ECO:0007669"/>
    <property type="project" value="InterPro"/>
</dbReference>
<evidence type="ECO:0000256" key="19">
    <source>
        <dbReference type="HAMAP-Rule" id="MF_00037"/>
    </source>
</evidence>
<evidence type="ECO:0000256" key="9">
    <source>
        <dbReference type="ARBA" id="ARBA00022630"/>
    </source>
</evidence>
<dbReference type="EMBL" id="DSZU01000067">
    <property type="protein sequence ID" value="HGV55230.1"/>
    <property type="molecule type" value="Genomic_DNA"/>
</dbReference>
<dbReference type="SUPFAM" id="SSF56194">
    <property type="entry name" value="Uridine diphospho-N-Acetylenolpyruvylglucosamine reductase, MurB, C-terminal domain"/>
    <property type="match status" value="1"/>
</dbReference>
<comment type="subcellular location">
    <subcellularLocation>
        <location evidence="3 19">Cytoplasm</location>
    </subcellularLocation>
</comment>
<dbReference type="InterPro" id="IPR036635">
    <property type="entry name" value="MurB_C_sf"/>
</dbReference>
<dbReference type="InterPro" id="IPR006094">
    <property type="entry name" value="Oxid_FAD_bind_N"/>
</dbReference>
<dbReference type="GO" id="GO:0051301">
    <property type="term" value="P:cell division"/>
    <property type="evidence" value="ECO:0007669"/>
    <property type="project" value="UniProtKB-KW"/>
</dbReference>
<evidence type="ECO:0000256" key="16">
    <source>
        <dbReference type="ARBA" id="ARBA00023316"/>
    </source>
</evidence>
<dbReference type="AlphaFoldDB" id="A0A832GMS4"/>
<keyword evidence="11 19" id="KW-0521">NADP</keyword>
<evidence type="ECO:0000256" key="11">
    <source>
        <dbReference type="ARBA" id="ARBA00022857"/>
    </source>
</evidence>
<evidence type="ECO:0000256" key="14">
    <source>
        <dbReference type="ARBA" id="ARBA00023002"/>
    </source>
</evidence>
<dbReference type="Gene3D" id="3.30.43.10">
    <property type="entry name" value="Uridine Diphospho-n-acetylenolpyruvylglucosamine Reductase, domain 2"/>
    <property type="match status" value="1"/>
</dbReference>
<evidence type="ECO:0000256" key="4">
    <source>
        <dbReference type="ARBA" id="ARBA00004752"/>
    </source>
</evidence>
<keyword evidence="12 19" id="KW-0133">Cell shape</keyword>
<dbReference type="Gene3D" id="3.30.465.10">
    <property type="match status" value="1"/>
</dbReference>
<dbReference type="SUPFAM" id="SSF56176">
    <property type="entry name" value="FAD-binding/transporter-associated domain-like"/>
    <property type="match status" value="1"/>
</dbReference>
<dbReference type="InterPro" id="IPR016166">
    <property type="entry name" value="FAD-bd_PCMH"/>
</dbReference>
<feature type="active site" evidence="19">
    <location>
        <position position="178"/>
    </location>
</feature>
<dbReference type="PANTHER" id="PTHR21071">
    <property type="entry name" value="UDP-N-ACETYLENOLPYRUVOYLGLUCOSAMINE REDUCTASE"/>
    <property type="match status" value="1"/>
</dbReference>
<dbReference type="NCBIfam" id="NF010480">
    <property type="entry name" value="PRK13905.1"/>
    <property type="match status" value="1"/>
</dbReference>
<evidence type="ECO:0000256" key="12">
    <source>
        <dbReference type="ARBA" id="ARBA00022960"/>
    </source>
</evidence>
<evidence type="ECO:0000256" key="15">
    <source>
        <dbReference type="ARBA" id="ARBA00023306"/>
    </source>
</evidence>
<dbReference type="Pfam" id="PF01565">
    <property type="entry name" value="FAD_binding_4"/>
    <property type="match status" value="1"/>
</dbReference>
<evidence type="ECO:0000256" key="1">
    <source>
        <dbReference type="ARBA" id="ARBA00001974"/>
    </source>
</evidence>
<dbReference type="GO" id="GO:0008762">
    <property type="term" value="F:UDP-N-acetylmuramate dehydrogenase activity"/>
    <property type="evidence" value="ECO:0007669"/>
    <property type="project" value="UniProtKB-UniRule"/>
</dbReference>
<dbReference type="HAMAP" id="MF_00037">
    <property type="entry name" value="MurB"/>
    <property type="match status" value="1"/>
</dbReference>
<keyword evidence="8 19" id="KW-0132">Cell division</keyword>
<dbReference type="Gene3D" id="3.90.78.10">
    <property type="entry name" value="UDP-N-acetylenolpyruvoylglucosamine reductase, C-terminal domain"/>
    <property type="match status" value="1"/>
</dbReference>
<organism evidence="21">
    <name type="scientific">Caldimicrobium thiodismutans</name>
    <dbReference type="NCBI Taxonomy" id="1653476"/>
    <lineage>
        <taxon>Bacteria</taxon>
        <taxon>Pseudomonadati</taxon>
        <taxon>Thermodesulfobacteriota</taxon>
        <taxon>Thermodesulfobacteria</taxon>
        <taxon>Thermodesulfobacteriales</taxon>
        <taxon>Thermodesulfobacteriaceae</taxon>
        <taxon>Caldimicrobium</taxon>
    </lineage>
</organism>
<comment type="function">
    <text evidence="2 19">Cell wall formation.</text>
</comment>
<feature type="domain" description="FAD-binding PCMH-type" evidence="20">
    <location>
        <begin position="32"/>
        <end position="196"/>
    </location>
</feature>
<dbReference type="InterPro" id="IPR016167">
    <property type="entry name" value="FAD-bd_PCMH_sub1"/>
</dbReference>
<evidence type="ECO:0000256" key="17">
    <source>
        <dbReference type="ARBA" id="ARBA00031026"/>
    </source>
</evidence>
<evidence type="ECO:0000256" key="7">
    <source>
        <dbReference type="ARBA" id="ARBA00022490"/>
    </source>
</evidence>
<name>A0A832GMS4_9BACT</name>
<dbReference type="EC" id="1.3.1.98" evidence="5 19"/>
<feature type="active site" description="Proton donor" evidence="19">
    <location>
        <position position="225"/>
    </location>
</feature>
<gene>
    <name evidence="19 21" type="primary">murB</name>
    <name evidence="21" type="ORF">ENT73_03990</name>
</gene>
<evidence type="ECO:0000256" key="5">
    <source>
        <dbReference type="ARBA" id="ARBA00012518"/>
    </source>
</evidence>
<keyword evidence="16 19" id="KW-0961">Cell wall biogenesis/degradation</keyword>
<feature type="active site" evidence="19">
    <location>
        <position position="295"/>
    </location>
</feature>
<sequence length="307" mass="34218">MPWLKTLDTFLAKAGIPFKVEEPLSPYTTIKIGGRAKRALFPRAKEDLMKLLTFLEKEQIPYFVVGGGSNLLVSDNGFDGAVIILISLRGIKVLSQGEVLRVKALAGTRINELIAFSRRLGYGGFEFLAGVPATLGGAVRMNAGAFGVTTSQLVKRVELYREGEVIELEPRDVDWSYRAFRLDGIILSAELEFRPTPEEELRAKIREIWAKRVATQPVSERTFGSTFKNPPCCYAGALIEQAGLKGYQIGEAKISEKHANFIVNLGRAKAEEVLELIRLAQKRVYERFQILLEPEVKFLGISYEGLH</sequence>
<proteinExistence type="inferred from homology"/>
<dbReference type="GO" id="GO:0071555">
    <property type="term" value="P:cell wall organization"/>
    <property type="evidence" value="ECO:0007669"/>
    <property type="project" value="UniProtKB-KW"/>
</dbReference>
<evidence type="ECO:0000256" key="8">
    <source>
        <dbReference type="ARBA" id="ARBA00022618"/>
    </source>
</evidence>
<evidence type="ECO:0000256" key="18">
    <source>
        <dbReference type="ARBA" id="ARBA00048914"/>
    </source>
</evidence>
<dbReference type="InterPro" id="IPR011601">
    <property type="entry name" value="MurB_C"/>
</dbReference>
<keyword evidence="10 19" id="KW-0274">FAD</keyword>
<dbReference type="InterPro" id="IPR036318">
    <property type="entry name" value="FAD-bd_PCMH-like_sf"/>
</dbReference>
<comment type="cofactor">
    <cofactor evidence="1 19">
        <name>FAD</name>
        <dbReference type="ChEBI" id="CHEBI:57692"/>
    </cofactor>
</comment>
<dbReference type="GO" id="GO:0005829">
    <property type="term" value="C:cytosol"/>
    <property type="evidence" value="ECO:0007669"/>
    <property type="project" value="TreeGrafter"/>
</dbReference>
<comment type="similarity">
    <text evidence="19">Belongs to the MurB family.</text>
</comment>
<evidence type="ECO:0000256" key="13">
    <source>
        <dbReference type="ARBA" id="ARBA00022984"/>
    </source>
</evidence>
<evidence type="ECO:0000313" key="21">
    <source>
        <dbReference type="EMBL" id="HGV55230.1"/>
    </source>
</evidence>
<keyword evidence="14 19" id="KW-0560">Oxidoreductase</keyword>
<dbReference type="NCBIfam" id="TIGR00179">
    <property type="entry name" value="murB"/>
    <property type="match status" value="1"/>
</dbReference>
<keyword evidence="13 19" id="KW-0573">Peptidoglycan synthesis</keyword>
<accession>A0A832GMS4</accession>
<keyword evidence="7 19" id="KW-0963">Cytoplasm</keyword>
<dbReference type="PANTHER" id="PTHR21071:SF4">
    <property type="entry name" value="UDP-N-ACETYLENOLPYRUVOYLGLUCOSAMINE REDUCTASE"/>
    <property type="match status" value="1"/>
</dbReference>
<evidence type="ECO:0000256" key="2">
    <source>
        <dbReference type="ARBA" id="ARBA00003921"/>
    </source>
</evidence>
<evidence type="ECO:0000256" key="6">
    <source>
        <dbReference type="ARBA" id="ARBA00015188"/>
    </source>
</evidence>
<dbReference type="PROSITE" id="PS51387">
    <property type="entry name" value="FAD_PCMH"/>
    <property type="match status" value="1"/>
</dbReference>
<comment type="pathway">
    <text evidence="4 19">Cell wall biogenesis; peptidoglycan biosynthesis.</text>
</comment>
<dbReference type="InterPro" id="IPR016169">
    <property type="entry name" value="FAD-bd_PCMH_sub2"/>
</dbReference>
<protein>
    <recommendedName>
        <fullName evidence="6 19">UDP-N-acetylenolpyruvoylglucosamine reductase</fullName>
        <ecNumber evidence="5 19">1.3.1.98</ecNumber>
    </recommendedName>
    <alternativeName>
        <fullName evidence="17 19">UDP-N-acetylmuramate dehydrogenase</fullName>
    </alternativeName>
</protein>
<evidence type="ECO:0000259" key="20">
    <source>
        <dbReference type="PROSITE" id="PS51387"/>
    </source>
</evidence>
<comment type="caution">
    <text evidence="21">The sequence shown here is derived from an EMBL/GenBank/DDBJ whole genome shotgun (WGS) entry which is preliminary data.</text>
</comment>